<keyword evidence="3" id="KW-0813">Transport</keyword>
<proteinExistence type="inferred from homology"/>
<dbReference type="InterPro" id="IPR000167">
    <property type="entry name" value="Dehydrin"/>
</dbReference>
<evidence type="ECO:0000256" key="6">
    <source>
        <dbReference type="ARBA" id="ARBA00022989"/>
    </source>
</evidence>
<evidence type="ECO:0000259" key="11">
    <source>
        <dbReference type="Pfam" id="PF01490"/>
    </source>
</evidence>
<keyword evidence="4 10" id="KW-0812">Transmembrane</keyword>
<feature type="transmembrane region" description="Helical" evidence="10">
    <location>
        <begin position="453"/>
        <end position="474"/>
    </location>
</feature>
<organism evidence="12 13">
    <name type="scientific">Fraxinus pennsylvanica</name>
    <dbReference type="NCBI Taxonomy" id="56036"/>
    <lineage>
        <taxon>Eukaryota</taxon>
        <taxon>Viridiplantae</taxon>
        <taxon>Streptophyta</taxon>
        <taxon>Embryophyta</taxon>
        <taxon>Tracheophyta</taxon>
        <taxon>Spermatophyta</taxon>
        <taxon>Magnoliopsida</taxon>
        <taxon>eudicotyledons</taxon>
        <taxon>Gunneridae</taxon>
        <taxon>Pentapetalae</taxon>
        <taxon>asterids</taxon>
        <taxon>lamiids</taxon>
        <taxon>Lamiales</taxon>
        <taxon>Oleaceae</taxon>
        <taxon>Oleeae</taxon>
        <taxon>Fraxinus</taxon>
    </lineage>
</organism>
<gene>
    <name evidence="12" type="ORF">FPE_LOCUS16512</name>
</gene>
<feature type="compositionally biased region" description="Basic and acidic residues" evidence="9">
    <location>
        <begin position="587"/>
        <end position="612"/>
    </location>
</feature>
<feature type="transmembrane region" description="Helical" evidence="10">
    <location>
        <begin position="252"/>
        <end position="271"/>
    </location>
</feature>
<dbReference type="PANTHER" id="PTHR48017">
    <property type="entry name" value="OS05G0424000 PROTEIN-RELATED"/>
    <property type="match status" value="1"/>
</dbReference>
<feature type="domain" description="Amino acid transporter transmembrane" evidence="11">
    <location>
        <begin position="99"/>
        <end position="502"/>
    </location>
</feature>
<feature type="compositionally biased region" description="Basic and acidic residues" evidence="9">
    <location>
        <begin position="550"/>
        <end position="571"/>
    </location>
</feature>
<dbReference type="PROSITE" id="PS00315">
    <property type="entry name" value="DEHYDRIN_1"/>
    <property type="match status" value="1"/>
</dbReference>
<dbReference type="GO" id="GO:0009414">
    <property type="term" value="P:response to water deprivation"/>
    <property type="evidence" value="ECO:0007669"/>
    <property type="project" value="UniProtKB-ARBA"/>
</dbReference>
<comment type="similarity">
    <text evidence="2 8">Belongs to the plant dehydrin family.</text>
</comment>
<name>A0AAD1ZHF6_9LAMI</name>
<dbReference type="Pfam" id="PF01490">
    <property type="entry name" value="Aa_trans"/>
    <property type="match status" value="1"/>
</dbReference>
<feature type="transmembrane region" description="Helical" evidence="10">
    <location>
        <begin position="102"/>
        <end position="124"/>
    </location>
</feature>
<dbReference type="GO" id="GO:0016020">
    <property type="term" value="C:membrane"/>
    <property type="evidence" value="ECO:0007669"/>
    <property type="project" value="UniProtKB-SubCell"/>
</dbReference>
<feature type="transmembrane region" description="Helical" evidence="10">
    <location>
        <begin position="340"/>
        <end position="359"/>
    </location>
</feature>
<feature type="region of interest" description="Disordered" evidence="9">
    <location>
        <begin position="1"/>
        <end position="58"/>
    </location>
</feature>
<dbReference type="GO" id="GO:0006865">
    <property type="term" value="P:amino acid transport"/>
    <property type="evidence" value="ECO:0007669"/>
    <property type="project" value="UniProtKB-KW"/>
</dbReference>
<keyword evidence="7 10" id="KW-0472">Membrane</keyword>
<feature type="transmembrane region" description="Helical" evidence="10">
    <location>
        <begin position="130"/>
        <end position="152"/>
    </location>
</feature>
<evidence type="ECO:0000313" key="12">
    <source>
        <dbReference type="EMBL" id="CAI9769778.1"/>
    </source>
</evidence>
<feature type="transmembrane region" description="Helical" evidence="10">
    <location>
        <begin position="182"/>
        <end position="203"/>
    </location>
</feature>
<dbReference type="Pfam" id="PF00257">
    <property type="entry name" value="Dehydrin"/>
    <property type="match status" value="1"/>
</dbReference>
<feature type="compositionally biased region" description="Low complexity" evidence="9">
    <location>
        <begin position="42"/>
        <end position="53"/>
    </location>
</feature>
<evidence type="ECO:0000256" key="1">
    <source>
        <dbReference type="ARBA" id="ARBA00004370"/>
    </source>
</evidence>
<feature type="compositionally biased region" description="Basic and acidic residues" evidence="9">
    <location>
        <begin position="626"/>
        <end position="650"/>
    </location>
</feature>
<feature type="region of interest" description="Disordered" evidence="9">
    <location>
        <begin position="518"/>
        <end position="650"/>
    </location>
</feature>
<keyword evidence="6 10" id="KW-1133">Transmembrane helix</keyword>
<dbReference type="Proteomes" id="UP000834106">
    <property type="component" value="Chromosome 10"/>
</dbReference>
<evidence type="ECO:0000256" key="2">
    <source>
        <dbReference type="ARBA" id="ARBA00008403"/>
    </source>
</evidence>
<dbReference type="InterPro" id="IPR030513">
    <property type="entry name" value="Dehydrin_CS"/>
</dbReference>
<sequence length="650" mass="71264">MGDIDGGNSAPLTPRPASLAPTPPMAQTPSIIVSAPPSQFHSPSLSRSPLLTPGGTVRKTPRFRTPRFITPLGSPIRKALKLTKLDPQDAWLPITESRNGNAYYAAYHTLCSGIGIQALVLPVAFTILGWTWGVICLTLAFIWQLYTLYLLVQLHESHENGIRYSRYMQLASATFGEKLSKFLAAFPIMYLSGGTCVALIVIGGSTSKMFYQTLCGATCTSKPLTTVEWYLVFTCAAVLLSQLPNMNSIAGVSLIGAITAVGYCTMIWVVSVAEGRLPNVSYSPVRAGTEIVRIFDVLNALGIISFAFRGHNLILEIQATMPSDEKHPSSVPMWRGVKSAYSIVALCLFPLAIGGYWAYGHMIPANGGMLTALYTFHSQDVARSVLGLISFFVIINAMSSFQIYGMPMFDDMESNYTKRFKKPCPWWLRSIIRAMFGYGCFFVAVAIPFLGSVAGLIGGIALPVTLAYPCFMWLKMKKPKMYSPTWWLNWALGLIGMGLSGILIAAGSKEGQKHTLMDELQHSHSHSSSSSEEEVEEGGERRKKKKKKGLKDAIKDKISGDEGEDSVHKDTSIPVEKCNEEANAETAKAEEKKGFLEKIKEKLPGQHQKIEGTETPDAYEHSPGSDVKEKKGIMDKIKEKLPGHPNEKED</sequence>
<keyword evidence="5" id="KW-0029">Amino-acid transport</keyword>
<reference evidence="12" key="1">
    <citation type="submission" date="2023-05" db="EMBL/GenBank/DDBJ databases">
        <authorList>
            <person name="Huff M."/>
        </authorList>
    </citation>
    <scope>NUCLEOTIDE SEQUENCE</scope>
</reference>
<dbReference type="AlphaFoldDB" id="A0AAD1ZHF6"/>
<evidence type="ECO:0000256" key="5">
    <source>
        <dbReference type="ARBA" id="ARBA00022970"/>
    </source>
</evidence>
<comment type="subcellular location">
    <subcellularLocation>
        <location evidence="1">Membrane</location>
    </subcellularLocation>
</comment>
<evidence type="ECO:0000256" key="9">
    <source>
        <dbReference type="SAM" id="MobiDB-lite"/>
    </source>
</evidence>
<dbReference type="InterPro" id="IPR013057">
    <property type="entry name" value="AA_transpt_TM"/>
</dbReference>
<evidence type="ECO:0000256" key="4">
    <source>
        <dbReference type="ARBA" id="ARBA00022692"/>
    </source>
</evidence>
<accession>A0AAD1ZHF6</accession>
<protein>
    <recommendedName>
        <fullName evidence="11">Amino acid transporter transmembrane domain-containing protein</fullName>
    </recommendedName>
</protein>
<evidence type="ECO:0000256" key="7">
    <source>
        <dbReference type="ARBA" id="ARBA00023136"/>
    </source>
</evidence>
<feature type="transmembrane region" description="Helical" evidence="10">
    <location>
        <begin position="486"/>
        <end position="507"/>
    </location>
</feature>
<feature type="transmembrane region" description="Helical" evidence="10">
    <location>
        <begin position="426"/>
        <end position="447"/>
    </location>
</feature>
<evidence type="ECO:0000313" key="13">
    <source>
        <dbReference type="Proteomes" id="UP000834106"/>
    </source>
</evidence>
<evidence type="ECO:0000256" key="8">
    <source>
        <dbReference type="RuleBase" id="RU003995"/>
    </source>
</evidence>
<evidence type="ECO:0000256" key="3">
    <source>
        <dbReference type="ARBA" id="ARBA00022448"/>
    </source>
</evidence>
<feature type="transmembrane region" description="Helical" evidence="10">
    <location>
        <begin position="385"/>
        <end position="405"/>
    </location>
</feature>
<evidence type="ECO:0000256" key="10">
    <source>
        <dbReference type="SAM" id="Phobius"/>
    </source>
</evidence>
<dbReference type="EMBL" id="OU503045">
    <property type="protein sequence ID" value="CAI9769778.1"/>
    <property type="molecule type" value="Genomic_DNA"/>
</dbReference>
<dbReference type="PROSITE" id="PS00823">
    <property type="entry name" value="DEHYDRIN_2"/>
    <property type="match status" value="1"/>
</dbReference>
<feature type="compositionally biased region" description="Polar residues" evidence="9">
    <location>
        <begin position="27"/>
        <end position="41"/>
    </location>
</feature>
<keyword evidence="13" id="KW-1185">Reference proteome</keyword>